<dbReference type="SUPFAM" id="SSF52402">
    <property type="entry name" value="Adenine nucleotide alpha hydrolases-like"/>
    <property type="match status" value="1"/>
</dbReference>
<keyword evidence="2" id="KW-0249">Electron transport</keyword>
<feature type="region of interest" description="Disordered" evidence="3">
    <location>
        <begin position="18"/>
        <end position="50"/>
    </location>
</feature>
<sequence length="412" mass="44633">MSELNRCDPRLNWILRNRLHPQHGEQSGEPTRGPTGLLRKNPRPQWQMGPSGLRRLDRLNMGGAAGVTQMNSKKRYEQPVLPLHQVVEPQAYIAVWLQISGGRITSHCKDVLGQAQQLAVAREQPTAVLGVLCGELKESIEGAGVDRLLQVQGPEYDGYQPEAWSQLCAQVDAALKPLYWLLADSGESAELGRRLGVALGERPATGVWKLEADSLLARNGAGNRDISRPWSRIMLLLEECALPCGEYRYQASPLEQEQQLALSAPTGSRLDDLGRVAVDPAEIPMAESEFILSAGNGIHDWEQFHQAAALLGASEGASRVAVDDGFMPRSRQVGATGTWVSARVYIAVGISGAVQHLQGIGKCEKVVAINKDADCDMVKRASLAAIGDSSEILSALMKLVEAQSRQEVSDAA</sequence>
<feature type="domain" description="Electron transfer flavoprotein alpha/beta-subunit N-terminal" evidence="5">
    <location>
        <begin position="102"/>
        <end position="213"/>
    </location>
</feature>
<keyword evidence="7" id="KW-1185">Reference proteome</keyword>
<dbReference type="InterPro" id="IPR029035">
    <property type="entry name" value="DHS-like_NAD/FAD-binding_dom"/>
</dbReference>
<dbReference type="InterPro" id="IPR014731">
    <property type="entry name" value="ETF_asu_C"/>
</dbReference>
<evidence type="ECO:0000313" key="7">
    <source>
        <dbReference type="Proteomes" id="UP001597048"/>
    </source>
</evidence>
<dbReference type="InterPro" id="IPR001308">
    <property type="entry name" value="ETF_a/FixB"/>
</dbReference>
<gene>
    <name evidence="6" type="ORF">ACFQ1C_15495</name>
</gene>
<accession>A0ABW3KNH1</accession>
<comment type="similarity">
    <text evidence="1">Belongs to the ETF alpha-subunit/FixB family.</text>
</comment>
<name>A0ABW3KNH1_9GAMM</name>
<protein>
    <submittedName>
        <fullName evidence="6">Electron transfer flavoprotein subunit alpha/FixB family protein</fullName>
    </submittedName>
</protein>
<dbReference type="PANTHER" id="PTHR43153:SF1">
    <property type="entry name" value="ELECTRON TRANSFER FLAVOPROTEIN SUBUNIT ALPHA, MITOCHONDRIAL"/>
    <property type="match status" value="1"/>
</dbReference>
<evidence type="ECO:0000256" key="1">
    <source>
        <dbReference type="ARBA" id="ARBA00005817"/>
    </source>
</evidence>
<dbReference type="SUPFAM" id="SSF52467">
    <property type="entry name" value="DHS-like NAD/FAD-binding domain"/>
    <property type="match status" value="1"/>
</dbReference>
<dbReference type="InterPro" id="IPR014729">
    <property type="entry name" value="Rossmann-like_a/b/a_fold"/>
</dbReference>
<evidence type="ECO:0000259" key="4">
    <source>
        <dbReference type="Pfam" id="PF00766"/>
    </source>
</evidence>
<proteinExistence type="inferred from homology"/>
<comment type="caution">
    <text evidence="6">The sequence shown here is derived from an EMBL/GenBank/DDBJ whole genome shotgun (WGS) entry which is preliminary data.</text>
</comment>
<dbReference type="Gene3D" id="3.40.50.1220">
    <property type="entry name" value="TPP-binding domain"/>
    <property type="match status" value="1"/>
</dbReference>
<dbReference type="PANTHER" id="PTHR43153">
    <property type="entry name" value="ELECTRON TRANSFER FLAVOPROTEIN ALPHA"/>
    <property type="match status" value="1"/>
</dbReference>
<feature type="domain" description="Electron transfer flavoprotein alpha subunit C-terminal" evidence="4">
    <location>
        <begin position="285"/>
        <end position="360"/>
    </location>
</feature>
<dbReference type="InterPro" id="IPR014730">
    <property type="entry name" value="ETF_a/b_N"/>
</dbReference>
<evidence type="ECO:0000256" key="3">
    <source>
        <dbReference type="SAM" id="MobiDB-lite"/>
    </source>
</evidence>
<dbReference type="RefSeq" id="WP_379559576.1">
    <property type="nucleotide sequence ID" value="NZ_JBHTJS010000062.1"/>
</dbReference>
<dbReference type="Proteomes" id="UP001597048">
    <property type="component" value="Unassembled WGS sequence"/>
</dbReference>
<dbReference type="EMBL" id="JBHTJS010000062">
    <property type="protein sequence ID" value="MFD1009551.1"/>
    <property type="molecule type" value="Genomic_DNA"/>
</dbReference>
<organism evidence="6 7">
    <name type="scientific">Oceanisphaera ostreae</name>
    <dbReference type="NCBI Taxonomy" id="914151"/>
    <lineage>
        <taxon>Bacteria</taxon>
        <taxon>Pseudomonadati</taxon>
        <taxon>Pseudomonadota</taxon>
        <taxon>Gammaproteobacteria</taxon>
        <taxon>Aeromonadales</taxon>
        <taxon>Aeromonadaceae</taxon>
        <taxon>Oceanisphaera</taxon>
    </lineage>
</organism>
<keyword evidence="2" id="KW-0813">Transport</keyword>
<dbReference type="Gene3D" id="3.40.50.620">
    <property type="entry name" value="HUPs"/>
    <property type="match status" value="1"/>
</dbReference>
<reference evidence="7" key="1">
    <citation type="journal article" date="2019" name="Int. J. Syst. Evol. Microbiol.">
        <title>The Global Catalogue of Microorganisms (GCM) 10K type strain sequencing project: providing services to taxonomists for standard genome sequencing and annotation.</title>
        <authorList>
            <consortium name="The Broad Institute Genomics Platform"/>
            <consortium name="The Broad Institute Genome Sequencing Center for Infectious Disease"/>
            <person name="Wu L."/>
            <person name="Ma J."/>
        </authorList>
    </citation>
    <scope>NUCLEOTIDE SEQUENCE [LARGE SCALE GENOMIC DNA]</scope>
    <source>
        <strain evidence="7">CCUG 60525</strain>
    </source>
</reference>
<evidence type="ECO:0000259" key="5">
    <source>
        <dbReference type="Pfam" id="PF01012"/>
    </source>
</evidence>
<evidence type="ECO:0000313" key="6">
    <source>
        <dbReference type="EMBL" id="MFD1009551.1"/>
    </source>
</evidence>
<evidence type="ECO:0000256" key="2">
    <source>
        <dbReference type="ARBA" id="ARBA00022982"/>
    </source>
</evidence>
<dbReference type="Pfam" id="PF01012">
    <property type="entry name" value="ETF"/>
    <property type="match status" value="1"/>
</dbReference>
<dbReference type="Pfam" id="PF00766">
    <property type="entry name" value="ETF_alpha"/>
    <property type="match status" value="1"/>
</dbReference>